<protein>
    <recommendedName>
        <fullName evidence="3">STAS/SEC14 domain-containing protein</fullName>
    </recommendedName>
</protein>
<dbReference type="InterPro" id="IPR021866">
    <property type="entry name" value="SpoIIAA-like"/>
</dbReference>
<name>A0A8J3DK26_9HYPH</name>
<dbReference type="Proteomes" id="UP000641137">
    <property type="component" value="Unassembled WGS sequence"/>
</dbReference>
<evidence type="ECO:0000313" key="1">
    <source>
        <dbReference type="EMBL" id="GHC75408.1"/>
    </source>
</evidence>
<comment type="caution">
    <text evidence="1">The sequence shown here is derived from an EMBL/GenBank/DDBJ whole genome shotgun (WGS) entry which is preliminary data.</text>
</comment>
<dbReference type="RefSeq" id="WP_189490703.1">
    <property type="nucleotide sequence ID" value="NZ_BMZO01000008.1"/>
</dbReference>
<dbReference type="InterPro" id="IPR036513">
    <property type="entry name" value="STAS_dom_sf"/>
</dbReference>
<accession>A0A8J3DK26</accession>
<organism evidence="1 2">
    <name type="scientific">Limoniibacter endophyticus</name>
    <dbReference type="NCBI Taxonomy" id="1565040"/>
    <lineage>
        <taxon>Bacteria</taxon>
        <taxon>Pseudomonadati</taxon>
        <taxon>Pseudomonadota</taxon>
        <taxon>Alphaproteobacteria</taxon>
        <taxon>Hyphomicrobiales</taxon>
        <taxon>Bartonellaceae</taxon>
        <taxon>Limoniibacter</taxon>
    </lineage>
</organism>
<gene>
    <name evidence="1" type="ORF">GCM10010136_25260</name>
</gene>
<evidence type="ECO:0008006" key="3">
    <source>
        <dbReference type="Google" id="ProtNLM"/>
    </source>
</evidence>
<dbReference type="SUPFAM" id="SSF52091">
    <property type="entry name" value="SpoIIaa-like"/>
    <property type="match status" value="1"/>
</dbReference>
<dbReference type="AlphaFoldDB" id="A0A8J3DK26"/>
<reference evidence="1" key="2">
    <citation type="submission" date="2020-09" db="EMBL/GenBank/DDBJ databases">
        <authorList>
            <person name="Sun Q."/>
            <person name="Kim S."/>
        </authorList>
    </citation>
    <scope>NUCLEOTIDE SEQUENCE</scope>
    <source>
        <strain evidence="1">KCTC 42097</strain>
    </source>
</reference>
<dbReference type="Gene3D" id="3.40.50.10600">
    <property type="entry name" value="SpoIIaa-like domains"/>
    <property type="match status" value="1"/>
</dbReference>
<reference evidence="1" key="1">
    <citation type="journal article" date="2014" name="Int. J. Syst. Evol. Microbiol.">
        <title>Complete genome sequence of Corynebacterium casei LMG S-19264T (=DSM 44701T), isolated from a smear-ripened cheese.</title>
        <authorList>
            <consortium name="US DOE Joint Genome Institute (JGI-PGF)"/>
            <person name="Walter F."/>
            <person name="Albersmeier A."/>
            <person name="Kalinowski J."/>
            <person name="Ruckert C."/>
        </authorList>
    </citation>
    <scope>NUCLEOTIDE SEQUENCE</scope>
    <source>
        <strain evidence="1">KCTC 42097</strain>
    </source>
</reference>
<dbReference type="InterPro" id="IPR038396">
    <property type="entry name" value="SpoIIAA-like_sf"/>
</dbReference>
<sequence>MPINDRPPAIRKIDTNRPELLAVEIFGLVTAADIENFYGLIEAGYTLHDRIDVLMQAREIDEIDLDAGMGDDRLSDNRDASPHVRRLALVCERAWQNPLLQLAALSTDVEMRHFNVDEEADAWAWLEAQPA</sequence>
<dbReference type="EMBL" id="BMZO01000008">
    <property type="protein sequence ID" value="GHC75408.1"/>
    <property type="molecule type" value="Genomic_DNA"/>
</dbReference>
<dbReference type="Pfam" id="PF11964">
    <property type="entry name" value="SpoIIAA-like"/>
    <property type="match status" value="1"/>
</dbReference>
<proteinExistence type="predicted"/>
<evidence type="ECO:0000313" key="2">
    <source>
        <dbReference type="Proteomes" id="UP000641137"/>
    </source>
</evidence>
<keyword evidence="2" id="KW-1185">Reference proteome</keyword>